<name>A0A953NCA1_9BURK</name>
<feature type="compositionally biased region" description="Low complexity" evidence="10">
    <location>
        <begin position="85"/>
        <end position="95"/>
    </location>
</feature>
<evidence type="ECO:0000259" key="12">
    <source>
        <dbReference type="Pfam" id="PF00768"/>
    </source>
</evidence>
<feature type="signal peptide" evidence="11">
    <location>
        <begin position="1"/>
        <end position="29"/>
    </location>
</feature>
<evidence type="ECO:0000256" key="6">
    <source>
        <dbReference type="ARBA" id="ARBA00023316"/>
    </source>
</evidence>
<feature type="region of interest" description="Disordered" evidence="10">
    <location>
        <begin position="34"/>
        <end position="95"/>
    </location>
</feature>
<dbReference type="Gene3D" id="3.40.710.10">
    <property type="entry name" value="DD-peptidase/beta-lactamase superfamily"/>
    <property type="match status" value="1"/>
</dbReference>
<feature type="compositionally biased region" description="Low complexity" evidence="10">
    <location>
        <begin position="34"/>
        <end position="52"/>
    </location>
</feature>
<accession>A0A953NCA1</accession>
<comment type="similarity">
    <text evidence="1 9">Belongs to the peptidase S11 family.</text>
</comment>
<comment type="caution">
    <text evidence="13">The sequence shown here is derived from an EMBL/GenBank/DDBJ whole genome shotgun (WGS) entry which is preliminary data.</text>
</comment>
<reference evidence="13" key="1">
    <citation type="submission" date="2021-07" db="EMBL/GenBank/DDBJ databases">
        <title>New genus and species of the family Alcaligenaceae.</title>
        <authorList>
            <person name="Hahn M.W."/>
        </authorList>
    </citation>
    <scope>NUCLEOTIDE SEQUENCE</scope>
    <source>
        <strain evidence="13">LF4-65</strain>
    </source>
</reference>
<keyword evidence="5" id="KW-0573">Peptidoglycan synthesis</keyword>
<dbReference type="PRINTS" id="PR00725">
    <property type="entry name" value="DADACBPTASE1"/>
</dbReference>
<dbReference type="InterPro" id="IPR018044">
    <property type="entry name" value="Peptidase_S11"/>
</dbReference>
<dbReference type="GO" id="GO:0009002">
    <property type="term" value="F:serine-type D-Ala-D-Ala carboxypeptidase activity"/>
    <property type="evidence" value="ECO:0007669"/>
    <property type="project" value="InterPro"/>
</dbReference>
<feature type="domain" description="Peptidase S11 D-alanyl-D-alanine carboxypeptidase A N-terminal" evidence="12">
    <location>
        <begin position="126"/>
        <end position="347"/>
    </location>
</feature>
<organism evidence="13 14">
    <name type="scientific">Zwartia hollandica</name>
    <dbReference type="NCBI Taxonomy" id="324606"/>
    <lineage>
        <taxon>Bacteria</taxon>
        <taxon>Pseudomonadati</taxon>
        <taxon>Pseudomonadota</taxon>
        <taxon>Betaproteobacteria</taxon>
        <taxon>Burkholderiales</taxon>
        <taxon>Alcaligenaceae</taxon>
        <taxon>Zwartia</taxon>
    </lineage>
</organism>
<protein>
    <submittedName>
        <fullName evidence="13">Serine hydrolase</fullName>
    </submittedName>
</protein>
<evidence type="ECO:0000313" key="14">
    <source>
        <dbReference type="Proteomes" id="UP000739565"/>
    </source>
</evidence>
<keyword evidence="2 11" id="KW-0732">Signal</keyword>
<evidence type="ECO:0000256" key="8">
    <source>
        <dbReference type="PIRSR" id="PIRSR618044-2"/>
    </source>
</evidence>
<dbReference type="AlphaFoldDB" id="A0A953NCA1"/>
<feature type="binding site" evidence="8">
    <location>
        <position position="317"/>
    </location>
    <ligand>
        <name>substrate</name>
    </ligand>
</feature>
<evidence type="ECO:0000256" key="9">
    <source>
        <dbReference type="RuleBase" id="RU004016"/>
    </source>
</evidence>
<dbReference type="SUPFAM" id="SSF56601">
    <property type="entry name" value="beta-lactamase/transpeptidase-like"/>
    <property type="match status" value="1"/>
</dbReference>
<evidence type="ECO:0000256" key="10">
    <source>
        <dbReference type="SAM" id="MobiDB-lite"/>
    </source>
</evidence>
<dbReference type="GO" id="GO:0009252">
    <property type="term" value="P:peptidoglycan biosynthetic process"/>
    <property type="evidence" value="ECO:0007669"/>
    <property type="project" value="UniProtKB-KW"/>
</dbReference>
<sequence>MRLKLALPLQKAWISSLVCLGLAASPVCAKAQQTTTSSTSSTQAAKPKSTNSTKKKQQTAKSTKNSAPKSTADRKAAPAGAPQGNRAVAPKNAKAPAGAKAVVPAANHGKSAAGTAAGVVAAAGGLRSNVVFVQDLNSKAVLYSRNEQVVRPIASITKLMTAVIIVDAKLPMSEVIQITQADVDVVKHSRSRLAVGAKHTRGDLMHLALMSSENRAAHALGRTYPGGMTAFVNAMNAKARELGMAQSTFVEPTGLSSANVSTPRDLVKLLQASASRPAIRFYTTDHQHEVRSAGHPTLFRNTNMLVTNPSWDIKVSKTGFINEAGQCLVMVARINNRDTAIVLLNAEGKGTRIGDAVKIKQMIQSKQVAAVPTEMASLN</sequence>
<dbReference type="EMBL" id="JAHXRI010000007">
    <property type="protein sequence ID" value="MBZ1350670.1"/>
    <property type="molecule type" value="Genomic_DNA"/>
</dbReference>
<feature type="chain" id="PRO_5036934639" evidence="11">
    <location>
        <begin position="30"/>
        <end position="379"/>
    </location>
</feature>
<dbReference type="PANTHER" id="PTHR21581:SF26">
    <property type="entry name" value="D-ALANYL-D-ALANINE ENDOPEPTIDASE"/>
    <property type="match status" value="1"/>
</dbReference>
<keyword evidence="14" id="KW-1185">Reference proteome</keyword>
<dbReference type="Proteomes" id="UP000739565">
    <property type="component" value="Unassembled WGS sequence"/>
</dbReference>
<feature type="active site" description="Acyl-ester intermediate" evidence="7">
    <location>
        <position position="155"/>
    </location>
</feature>
<dbReference type="InterPro" id="IPR012338">
    <property type="entry name" value="Beta-lactam/transpept-like"/>
</dbReference>
<keyword evidence="6" id="KW-0961">Cell wall biogenesis/degradation</keyword>
<evidence type="ECO:0000256" key="7">
    <source>
        <dbReference type="PIRSR" id="PIRSR618044-1"/>
    </source>
</evidence>
<proteinExistence type="inferred from homology"/>
<evidence type="ECO:0000313" key="13">
    <source>
        <dbReference type="EMBL" id="MBZ1350670.1"/>
    </source>
</evidence>
<feature type="active site" evidence="7">
    <location>
        <position position="212"/>
    </location>
</feature>
<dbReference type="GO" id="GO:0006508">
    <property type="term" value="P:proteolysis"/>
    <property type="evidence" value="ECO:0007669"/>
    <property type="project" value="InterPro"/>
</dbReference>
<feature type="active site" description="Proton acceptor" evidence="7">
    <location>
        <position position="158"/>
    </location>
</feature>
<evidence type="ECO:0000256" key="11">
    <source>
        <dbReference type="SAM" id="SignalP"/>
    </source>
</evidence>
<dbReference type="PANTHER" id="PTHR21581">
    <property type="entry name" value="D-ALANYL-D-ALANINE CARBOXYPEPTIDASE"/>
    <property type="match status" value="1"/>
</dbReference>
<dbReference type="GO" id="GO:0008360">
    <property type="term" value="P:regulation of cell shape"/>
    <property type="evidence" value="ECO:0007669"/>
    <property type="project" value="UniProtKB-KW"/>
</dbReference>
<keyword evidence="4" id="KW-0133">Cell shape</keyword>
<evidence type="ECO:0000256" key="5">
    <source>
        <dbReference type="ARBA" id="ARBA00022984"/>
    </source>
</evidence>
<keyword evidence="3 13" id="KW-0378">Hydrolase</keyword>
<dbReference type="Pfam" id="PF00768">
    <property type="entry name" value="Peptidase_S11"/>
    <property type="match status" value="1"/>
</dbReference>
<dbReference type="RefSeq" id="WP_259661087.1">
    <property type="nucleotide sequence ID" value="NZ_JAHXRI010000007.1"/>
</dbReference>
<evidence type="ECO:0000256" key="4">
    <source>
        <dbReference type="ARBA" id="ARBA00022960"/>
    </source>
</evidence>
<evidence type="ECO:0000256" key="3">
    <source>
        <dbReference type="ARBA" id="ARBA00022801"/>
    </source>
</evidence>
<dbReference type="GO" id="GO:0071555">
    <property type="term" value="P:cell wall organization"/>
    <property type="evidence" value="ECO:0007669"/>
    <property type="project" value="UniProtKB-KW"/>
</dbReference>
<dbReference type="InterPro" id="IPR001967">
    <property type="entry name" value="Peptidase_S11_N"/>
</dbReference>
<gene>
    <name evidence="13" type="ORF">KZZ10_08435</name>
</gene>
<evidence type="ECO:0000256" key="1">
    <source>
        <dbReference type="ARBA" id="ARBA00007164"/>
    </source>
</evidence>
<evidence type="ECO:0000256" key="2">
    <source>
        <dbReference type="ARBA" id="ARBA00022729"/>
    </source>
</evidence>